<dbReference type="GO" id="GO:0000289">
    <property type="term" value="P:nuclear-transcribed mRNA poly(A) tail shortening"/>
    <property type="evidence" value="ECO:0007669"/>
    <property type="project" value="InterPro"/>
</dbReference>
<dbReference type="Gene3D" id="1.10.287.3700">
    <property type="match status" value="1"/>
</dbReference>
<organism evidence="9">
    <name type="scientific">Rhizochromulina marina</name>
    <dbReference type="NCBI Taxonomy" id="1034831"/>
    <lineage>
        <taxon>Eukaryota</taxon>
        <taxon>Sar</taxon>
        <taxon>Stramenopiles</taxon>
        <taxon>Ochrophyta</taxon>
        <taxon>Dictyochophyceae</taxon>
        <taxon>Rhizochromulinales</taxon>
        <taxon>Rhizochromulina</taxon>
    </lineage>
</organism>
<dbReference type="GO" id="GO:0005524">
    <property type="term" value="F:ATP binding"/>
    <property type="evidence" value="ECO:0007669"/>
    <property type="project" value="UniProtKB-KW"/>
</dbReference>
<feature type="domain" description="Protein kinase" evidence="8">
    <location>
        <begin position="231"/>
        <end position="544"/>
    </location>
</feature>
<comment type="subcellular location">
    <subcellularLocation>
        <location evidence="1">Cytoplasm</location>
    </subcellularLocation>
</comment>
<evidence type="ECO:0000256" key="3">
    <source>
        <dbReference type="ARBA" id="ARBA00022664"/>
    </source>
</evidence>
<dbReference type="EMBL" id="HBHJ01003698">
    <property type="protein sequence ID" value="CAD9665157.1"/>
    <property type="molecule type" value="Transcribed_RNA"/>
</dbReference>
<dbReference type="GO" id="GO:0008143">
    <property type="term" value="F:poly(A) binding"/>
    <property type="evidence" value="ECO:0007669"/>
    <property type="project" value="TreeGrafter"/>
</dbReference>
<protein>
    <recommendedName>
        <fullName evidence="8">Protein kinase domain-containing protein</fullName>
    </recommendedName>
</protein>
<dbReference type="GO" id="GO:0031251">
    <property type="term" value="C:PAN complex"/>
    <property type="evidence" value="ECO:0007669"/>
    <property type="project" value="InterPro"/>
</dbReference>
<sequence length="699" mass="74955">MFEGVESMSEGGGTGRVSSGSTPLRQGNSVMQATARPFVSPTMQRVSPNAYWSPQTQVSVNPETPSFVPQASAGGATASMNTAAPVFVPGGTGGKPLSVLQSSAASAPEFVPGGGGGGDMQLAGEESGAGEGMIPVTHGGAMFFVSDAPGEQNGGPSDPAVVDWTSGTPHGVSLTSSPAPLRQHVGSLNMNPALRLHLQTQALELLRRLEPDDERHKEIPPRYHSIFPLDHESKSRQASGSFGYPSAVFKVVGTQDSVTYALRRFDNVRTTPKIAQVAQDRWGSLRHPNIVALHKCFVYQKALFFVHAYWPTAQTLIERYVGSRQPVPEHVLWSYLIQITAAIRTVHGAGQACRCIGPAHILVTSGSRIRIGGIGVIDVLEYDQVKSVVEHQREDIVSLGMTLLTVASRAIVTPQTINQAMIAIAQQYSPVMQTLLISLITKPPSVAELCGVLASQSFDELGSVYAVADGIEHHLANEFQNGRILKLLVMLGSINERPEYRMDPRWSETGDRYMLKLFRNYLFHQVDEEGQPKVDFGHIIHSLNKLDAGDPEKILLASPDQRAILVVSFTELKQCMDRAFADLYAGHQSNDGLMNAVTEQMAAMQVAAQQSATSGGMMMMMPGAGVPQMPMGMMGQMMTPGMPHPGMSHMRGPGGAMPPSFMPHAHTPQDGSVGKPPFSYGRGGGGRGGGRGRGRRPGR</sequence>
<accession>A0A7S2RA35</accession>
<evidence type="ECO:0000256" key="2">
    <source>
        <dbReference type="ARBA" id="ARBA00022490"/>
    </source>
</evidence>
<dbReference type="Pfam" id="PF18101">
    <property type="entry name" value="Pan3_CK"/>
    <property type="match status" value="1"/>
</dbReference>
<dbReference type="SMART" id="SM00220">
    <property type="entry name" value="S_TKc"/>
    <property type="match status" value="1"/>
</dbReference>
<name>A0A7S2RA35_9STRA</name>
<evidence type="ECO:0000313" key="9">
    <source>
        <dbReference type="EMBL" id="CAD9665157.1"/>
    </source>
</evidence>
<proteinExistence type="predicted"/>
<dbReference type="AlphaFoldDB" id="A0A7S2RA35"/>
<reference evidence="9" key="1">
    <citation type="submission" date="2021-01" db="EMBL/GenBank/DDBJ databases">
        <authorList>
            <person name="Corre E."/>
            <person name="Pelletier E."/>
            <person name="Niang G."/>
            <person name="Scheremetjew M."/>
            <person name="Finn R."/>
            <person name="Kale V."/>
            <person name="Holt S."/>
            <person name="Cochrane G."/>
            <person name="Meng A."/>
            <person name="Brown T."/>
            <person name="Cohen L."/>
        </authorList>
    </citation>
    <scope>NUCLEOTIDE SEQUENCE</scope>
    <source>
        <strain evidence="9">CCMP1243</strain>
    </source>
</reference>
<dbReference type="FunFam" id="1.10.287.3700:FF:000001">
    <property type="entry name" value="PAN2-PAN3 deadenylation complex subunit PAN3"/>
    <property type="match status" value="1"/>
</dbReference>
<feature type="region of interest" description="Disordered" evidence="7">
    <location>
        <begin position="651"/>
        <end position="699"/>
    </location>
</feature>
<evidence type="ECO:0000256" key="1">
    <source>
        <dbReference type="ARBA" id="ARBA00004496"/>
    </source>
</evidence>
<dbReference type="GO" id="GO:0006397">
    <property type="term" value="P:mRNA processing"/>
    <property type="evidence" value="ECO:0007669"/>
    <property type="project" value="UniProtKB-KW"/>
</dbReference>
<dbReference type="SUPFAM" id="SSF56112">
    <property type="entry name" value="Protein kinase-like (PK-like)"/>
    <property type="match status" value="1"/>
</dbReference>
<keyword evidence="2" id="KW-0963">Cytoplasm</keyword>
<dbReference type="InterPro" id="IPR000719">
    <property type="entry name" value="Prot_kinase_dom"/>
</dbReference>
<keyword evidence="4" id="KW-0547">Nucleotide-binding</keyword>
<dbReference type="PANTHER" id="PTHR12272:SF11">
    <property type="entry name" value="PAN2-PAN3 DEADENYLATION COMPLEX SUBUNIT PAN3"/>
    <property type="match status" value="1"/>
</dbReference>
<dbReference type="GO" id="GO:0004672">
    <property type="term" value="F:protein kinase activity"/>
    <property type="evidence" value="ECO:0007669"/>
    <property type="project" value="InterPro"/>
</dbReference>
<evidence type="ECO:0000256" key="6">
    <source>
        <dbReference type="ARBA" id="ARBA00023054"/>
    </source>
</evidence>
<dbReference type="InterPro" id="IPR041332">
    <property type="entry name" value="Pan3_CK"/>
</dbReference>
<feature type="region of interest" description="Disordered" evidence="7">
    <location>
        <begin position="1"/>
        <end position="26"/>
    </location>
</feature>
<evidence type="ECO:0000256" key="5">
    <source>
        <dbReference type="ARBA" id="ARBA00022840"/>
    </source>
</evidence>
<dbReference type="PANTHER" id="PTHR12272">
    <property type="entry name" value="DEADENYLATION COMPLEX SUBUNIT PAN3"/>
    <property type="match status" value="1"/>
</dbReference>
<dbReference type="InterPro" id="IPR030844">
    <property type="entry name" value="PAN3"/>
</dbReference>
<dbReference type="InterPro" id="IPR011009">
    <property type="entry name" value="Kinase-like_dom_sf"/>
</dbReference>
<feature type="compositionally biased region" description="Basic residues" evidence="7">
    <location>
        <begin position="690"/>
        <end position="699"/>
    </location>
</feature>
<gene>
    <name evidence="9" type="ORF">RMAR1173_LOCUS2367</name>
</gene>
<dbReference type="GO" id="GO:0000932">
    <property type="term" value="C:P-body"/>
    <property type="evidence" value="ECO:0007669"/>
    <property type="project" value="TreeGrafter"/>
</dbReference>
<evidence type="ECO:0000259" key="8">
    <source>
        <dbReference type="PROSITE" id="PS50011"/>
    </source>
</evidence>
<evidence type="ECO:0000256" key="7">
    <source>
        <dbReference type="SAM" id="MobiDB-lite"/>
    </source>
</evidence>
<dbReference type="PROSITE" id="PS50011">
    <property type="entry name" value="PROTEIN_KINASE_DOM"/>
    <property type="match status" value="1"/>
</dbReference>
<dbReference type="Gene3D" id="1.10.510.10">
    <property type="entry name" value="Transferase(Phosphotransferase) domain 1"/>
    <property type="match status" value="1"/>
</dbReference>
<keyword evidence="6" id="KW-0175">Coiled coil</keyword>
<evidence type="ECO:0000256" key="4">
    <source>
        <dbReference type="ARBA" id="ARBA00022741"/>
    </source>
</evidence>
<keyword evidence="5" id="KW-0067">ATP-binding</keyword>
<keyword evidence="3" id="KW-0507">mRNA processing</keyword>
<dbReference type="Gene3D" id="1.20.5.5160">
    <property type="match status" value="1"/>
</dbReference>